<protein>
    <submittedName>
        <fullName evidence="3">Uncharacterized protein</fullName>
    </submittedName>
</protein>
<reference evidence="3" key="1">
    <citation type="submission" date="2021-02" db="EMBL/GenBank/DDBJ databases">
        <authorList>
            <person name="Dougan E. K."/>
            <person name="Rhodes N."/>
            <person name="Thang M."/>
            <person name="Chan C."/>
        </authorList>
    </citation>
    <scope>NUCLEOTIDE SEQUENCE</scope>
</reference>
<name>A0A812M7C8_9DINO</name>
<feature type="transmembrane region" description="Helical" evidence="2">
    <location>
        <begin position="324"/>
        <end position="341"/>
    </location>
</feature>
<feature type="transmembrane region" description="Helical" evidence="2">
    <location>
        <begin position="297"/>
        <end position="318"/>
    </location>
</feature>
<dbReference type="EMBL" id="CAJNDS010001424">
    <property type="protein sequence ID" value="CAE7259150.1"/>
    <property type="molecule type" value="Genomic_DNA"/>
</dbReference>
<evidence type="ECO:0000313" key="3">
    <source>
        <dbReference type="EMBL" id="CAE7259150.1"/>
    </source>
</evidence>
<keyword evidence="2" id="KW-0812">Transmembrane</keyword>
<accession>A0A812M7C8</accession>
<keyword evidence="4" id="KW-1185">Reference proteome</keyword>
<gene>
    <name evidence="3" type="ORF">SNAT2548_LOCUS13504</name>
</gene>
<evidence type="ECO:0000313" key="4">
    <source>
        <dbReference type="Proteomes" id="UP000604046"/>
    </source>
</evidence>
<dbReference type="Proteomes" id="UP000604046">
    <property type="component" value="Unassembled WGS sequence"/>
</dbReference>
<feature type="region of interest" description="Disordered" evidence="1">
    <location>
        <begin position="650"/>
        <end position="741"/>
    </location>
</feature>
<evidence type="ECO:0000256" key="2">
    <source>
        <dbReference type="SAM" id="Phobius"/>
    </source>
</evidence>
<feature type="compositionally biased region" description="Basic residues" evidence="1">
    <location>
        <begin position="702"/>
        <end position="718"/>
    </location>
</feature>
<feature type="compositionally biased region" description="Polar residues" evidence="1">
    <location>
        <begin position="684"/>
        <end position="701"/>
    </location>
</feature>
<sequence length="741" mass="82332">MACQFLLNLVELTLVAVGTLVTLSPFAVGGLVFMALGGWGTYIVHAAVLDFRTFAYDESCDLRSGDAFDVTAPSIVHYDGGFWETLTGLTGCLMLSQVAALGFSIALAPKFPIPNRSVWENGEAQNLGIEGLTLRDWDACREAIVRAVDLFRPGALLQPTALDKYIYDDVDQCGECSHTQCKEAWKSQTGQNLDEQSVQSMHKVFAYMRLAVRARQKLVLNVQLAHALFMLQLFSTSVQSLQHAYRSNRLFWFQVDTYSFSDAVLLAAYPTRLFTTIVMYSRVVISMSAVNNFFREVSVMAGGFTGFAAQGIVIFYLAMTPPDFVAVLLFCLCHSSFDNIYRICCKPKRPWKGVCFVIVSISTLWLIPLLVHSLSRWVFASSTRAHTANLRLCDMERVLLWDVQGYDMSDLTLHVFSSLDQNMAGLLVVIATAVVAASIAGAVRKCRGHGGGGWTATLGICPGTLLKVWALQPEYYATGFHFNDKAEAVASILGTTWWWHTVGLFSAKYEKQYQHAEKTFYARRRLLNRVGRRYVFSKDIKIYGKRNNVSIRSCREAALTAGSLPCPTCQGELESERLPDTSLLAQRTPCSLCTSPLLLPEHMIPEPMVWLCTSDGCMLRLCHMCMHQITSGDMMWTFTELKRIEALPDSTSLPSLPESIVQGAQSPEADPEGVAYGSFEDLQNLANPKNSSKPETANTSPKKPRAAKRIVKRKRQRRPQGEIEVEVSQVSPRTSARVGVL</sequence>
<feature type="transmembrane region" description="Helical" evidence="2">
    <location>
        <begin position="423"/>
        <end position="443"/>
    </location>
</feature>
<organism evidence="3 4">
    <name type="scientific">Symbiodinium natans</name>
    <dbReference type="NCBI Taxonomy" id="878477"/>
    <lineage>
        <taxon>Eukaryota</taxon>
        <taxon>Sar</taxon>
        <taxon>Alveolata</taxon>
        <taxon>Dinophyceae</taxon>
        <taxon>Suessiales</taxon>
        <taxon>Symbiodiniaceae</taxon>
        <taxon>Symbiodinium</taxon>
    </lineage>
</organism>
<feature type="transmembrane region" description="Helical" evidence="2">
    <location>
        <begin position="258"/>
        <end position="285"/>
    </location>
</feature>
<keyword evidence="2" id="KW-1133">Transmembrane helix</keyword>
<feature type="transmembrane region" description="Helical" evidence="2">
    <location>
        <begin position="218"/>
        <end position="238"/>
    </location>
</feature>
<comment type="caution">
    <text evidence="3">The sequence shown here is derived from an EMBL/GenBank/DDBJ whole genome shotgun (WGS) entry which is preliminary data.</text>
</comment>
<evidence type="ECO:0000256" key="1">
    <source>
        <dbReference type="SAM" id="MobiDB-lite"/>
    </source>
</evidence>
<dbReference type="AlphaFoldDB" id="A0A812M7C8"/>
<feature type="transmembrane region" description="Helical" evidence="2">
    <location>
        <begin position="353"/>
        <end position="371"/>
    </location>
</feature>
<feature type="transmembrane region" description="Helical" evidence="2">
    <location>
        <begin position="12"/>
        <end position="36"/>
    </location>
</feature>
<proteinExistence type="predicted"/>
<keyword evidence="2" id="KW-0472">Membrane</keyword>
<feature type="transmembrane region" description="Helical" evidence="2">
    <location>
        <begin position="86"/>
        <end position="108"/>
    </location>
</feature>